<evidence type="ECO:0000256" key="8">
    <source>
        <dbReference type="ARBA" id="ARBA00023242"/>
    </source>
</evidence>
<evidence type="ECO:0000256" key="11">
    <source>
        <dbReference type="PROSITE-ProRule" id="PRU00812"/>
    </source>
</evidence>
<organism evidence="16">
    <name type="scientific">Arthroderma gypseum (strain ATCC MYA-4604 / CBS 118893)</name>
    <name type="common">Microsporum gypseum</name>
    <dbReference type="NCBI Taxonomy" id="535722"/>
    <lineage>
        <taxon>Eukaryota</taxon>
        <taxon>Fungi</taxon>
        <taxon>Dikarya</taxon>
        <taxon>Ascomycota</taxon>
        <taxon>Pezizomycotina</taxon>
        <taxon>Eurotiomycetes</taxon>
        <taxon>Eurotiomycetidae</taxon>
        <taxon>Onygenales</taxon>
        <taxon>Arthrodermataceae</taxon>
        <taxon>Nannizzia</taxon>
    </lineage>
</organism>
<evidence type="ECO:0000256" key="6">
    <source>
        <dbReference type="ARBA" id="ARBA00022833"/>
    </source>
</evidence>
<dbReference type="PANTHER" id="PTHR14732">
    <property type="entry name" value="RNA POLYMERASE II SUBUNIT B1 CTD PHOSPHATASE RPAP2-RELATED"/>
    <property type="match status" value="1"/>
</dbReference>
<dbReference type="InterPro" id="IPR039693">
    <property type="entry name" value="Rtr1/RPAP2"/>
</dbReference>
<keyword evidence="6 12" id="KW-0862">Zinc</keyword>
<keyword evidence="5 12" id="KW-0378">Hydrolase</keyword>
<evidence type="ECO:0000256" key="9">
    <source>
        <dbReference type="ARBA" id="ARBA00047761"/>
    </source>
</evidence>
<dbReference type="GO" id="GO:0005634">
    <property type="term" value="C:nucleus"/>
    <property type="evidence" value="ECO:0007669"/>
    <property type="project" value="UniProtKB-SubCell"/>
</dbReference>
<keyword evidence="3 12" id="KW-0479">Metal-binding</keyword>
<evidence type="ECO:0000256" key="7">
    <source>
        <dbReference type="ARBA" id="ARBA00022912"/>
    </source>
</evidence>
<dbReference type="GO" id="GO:0008420">
    <property type="term" value="F:RNA polymerase II CTD heptapeptide repeat phosphatase activity"/>
    <property type="evidence" value="ECO:0007669"/>
    <property type="project" value="UniProtKB-UniRule"/>
</dbReference>
<reference evidence="16" key="1">
    <citation type="journal article" date="2012" name="MBio">
        <title>Comparative genome analysis of Trichophyton rubrum and related dermatophytes reveals candidate genes involved in infection.</title>
        <authorList>
            <person name="Martinez D.A."/>
            <person name="Oliver B.G."/>
            <person name="Graeser Y."/>
            <person name="Goldberg J.M."/>
            <person name="Li W."/>
            <person name="Martinez-Rossi N.M."/>
            <person name="Monod M."/>
            <person name="Shelest E."/>
            <person name="Barton R.C."/>
            <person name="Birch E."/>
            <person name="Brakhage A.A."/>
            <person name="Chen Z."/>
            <person name="Gurr S.J."/>
            <person name="Heiman D."/>
            <person name="Heitman J."/>
            <person name="Kosti I."/>
            <person name="Rossi A."/>
            <person name="Saif S."/>
            <person name="Samalova M."/>
            <person name="Saunders C.W."/>
            <person name="Shea T."/>
            <person name="Summerbell R.C."/>
            <person name="Xu J."/>
            <person name="Young S."/>
            <person name="Zeng Q."/>
            <person name="Birren B.W."/>
            <person name="Cuomo C.A."/>
            <person name="White T.C."/>
        </authorList>
    </citation>
    <scope>NUCLEOTIDE SEQUENCE [LARGE SCALE GENOMIC DNA]</scope>
    <source>
        <strain evidence="16">ATCC MYA-4604 / CBS 118893</strain>
    </source>
</reference>
<comment type="function">
    <text evidence="12">Putative RNA polymerase II subunit B1 C-terminal domain (CTD) phosphatase involved in RNA polymerase II transcription regulation.</text>
</comment>
<dbReference type="GO" id="GO:0005737">
    <property type="term" value="C:cytoplasm"/>
    <property type="evidence" value="ECO:0007669"/>
    <property type="project" value="TreeGrafter"/>
</dbReference>
<feature type="compositionally biased region" description="Basic and acidic residues" evidence="13">
    <location>
        <begin position="283"/>
        <end position="292"/>
    </location>
</feature>
<evidence type="ECO:0000313" key="16">
    <source>
        <dbReference type="Proteomes" id="UP000002669"/>
    </source>
</evidence>
<sequence>MAGRGSTHQDRALKTSLQAVHASSAPPSSQHRGKGSRDPRHMAIALHHARQIQSRKELELQILSHIETLMELPTTPGATAESPSAEDVSTFFSAIACFQPSDYDNLIQERNIDGSCGYTLCPKPRRKDSSKGGYRIVWGSKGSGPGGRGKDMKVVQKEKLEMWCSEECAERAMYIKVQLSEKPASERIGSAGKTFMLLEEARRGESSGPNTERIDSSTMRAVEENLQGLTLQGNYADPTAYGQDHLSRELQDLSMQDGGDSSAHAPGPSSSAGGRGLLAPTVVERDTDDSRYPKAPVFQPDSANGGSVEGFHPRHDTQFRNWPSSNKDGDGDEDMDDFLPQI</sequence>
<accession>E5R1P9</accession>
<dbReference type="PROSITE" id="PS51479">
    <property type="entry name" value="ZF_RTR1"/>
    <property type="match status" value="1"/>
</dbReference>
<dbReference type="AlphaFoldDB" id="E5R1P9"/>
<dbReference type="Pfam" id="PF04181">
    <property type="entry name" value="RPAP2_Rtr1"/>
    <property type="match status" value="1"/>
</dbReference>
<dbReference type="STRING" id="535722.E5R1P9"/>
<evidence type="ECO:0000256" key="2">
    <source>
        <dbReference type="ARBA" id="ARBA00005676"/>
    </source>
</evidence>
<dbReference type="GeneID" id="10032021"/>
<evidence type="ECO:0000256" key="10">
    <source>
        <dbReference type="ARBA" id="ARBA00048336"/>
    </source>
</evidence>
<protein>
    <recommendedName>
        <fullName evidence="12">RNA polymerase II subunit B1 CTD phosphatase RPAP2 homolog</fullName>
        <ecNumber evidence="12">3.1.3.16</ecNumber>
    </recommendedName>
</protein>
<evidence type="ECO:0000256" key="13">
    <source>
        <dbReference type="SAM" id="MobiDB-lite"/>
    </source>
</evidence>
<dbReference type="InterPro" id="IPR038534">
    <property type="entry name" value="Rtr1/RPAP2_sf"/>
</dbReference>
<dbReference type="InterPro" id="IPR007308">
    <property type="entry name" value="Rtr1/RPAP2_dom"/>
</dbReference>
<dbReference type="OMA" id="EMWCSEE"/>
<comment type="catalytic activity">
    <reaction evidence="9 12">
        <text>O-phospho-L-seryl-[protein] + H2O = L-seryl-[protein] + phosphate</text>
        <dbReference type="Rhea" id="RHEA:20629"/>
        <dbReference type="Rhea" id="RHEA-COMP:9863"/>
        <dbReference type="Rhea" id="RHEA-COMP:11604"/>
        <dbReference type="ChEBI" id="CHEBI:15377"/>
        <dbReference type="ChEBI" id="CHEBI:29999"/>
        <dbReference type="ChEBI" id="CHEBI:43474"/>
        <dbReference type="ChEBI" id="CHEBI:83421"/>
        <dbReference type="EC" id="3.1.3.16"/>
    </reaction>
</comment>
<evidence type="ECO:0000256" key="3">
    <source>
        <dbReference type="ARBA" id="ARBA00022723"/>
    </source>
</evidence>
<dbReference type="HOGENOM" id="CLU_049331_2_0_1"/>
<evidence type="ECO:0000313" key="15">
    <source>
        <dbReference type="EMBL" id="EFQ97747.1"/>
    </source>
</evidence>
<dbReference type="RefSeq" id="XP_003176699.1">
    <property type="nucleotide sequence ID" value="XM_003176651.1"/>
</dbReference>
<dbReference type="PANTHER" id="PTHR14732:SF0">
    <property type="entry name" value="RNA POLYMERASE II SUBUNIT B1 CTD PHOSPHATASE RPAP2-RELATED"/>
    <property type="match status" value="1"/>
</dbReference>
<dbReference type="EC" id="3.1.3.16" evidence="12"/>
<feature type="compositionally biased region" description="Low complexity" evidence="13">
    <location>
        <begin position="258"/>
        <end position="280"/>
    </location>
</feature>
<gene>
    <name evidence="15" type="ORF">MGYG_00788</name>
</gene>
<dbReference type="OrthoDB" id="2590500at2759"/>
<dbReference type="GO" id="GO:0008270">
    <property type="term" value="F:zinc ion binding"/>
    <property type="evidence" value="ECO:0007669"/>
    <property type="project" value="UniProtKB-KW"/>
</dbReference>
<evidence type="ECO:0000259" key="14">
    <source>
        <dbReference type="PROSITE" id="PS51479"/>
    </source>
</evidence>
<evidence type="ECO:0000256" key="12">
    <source>
        <dbReference type="RuleBase" id="RU367080"/>
    </source>
</evidence>
<comment type="subcellular location">
    <subcellularLocation>
        <location evidence="1 12">Nucleus</location>
    </subcellularLocation>
</comment>
<keyword evidence="7 12" id="KW-0904">Protein phosphatase</keyword>
<dbReference type="eggNOG" id="ENOG502SNTP">
    <property type="taxonomic scope" value="Eukaryota"/>
</dbReference>
<dbReference type="Proteomes" id="UP000002669">
    <property type="component" value="Unassembled WGS sequence"/>
</dbReference>
<name>E5R1P9_ARTGP</name>
<evidence type="ECO:0000256" key="5">
    <source>
        <dbReference type="ARBA" id="ARBA00022801"/>
    </source>
</evidence>
<feature type="compositionally biased region" description="Acidic residues" evidence="13">
    <location>
        <begin position="330"/>
        <end position="342"/>
    </location>
</feature>
<proteinExistence type="inferred from homology"/>
<keyword evidence="8 12" id="KW-0539">Nucleus</keyword>
<keyword evidence="4 12" id="KW-0863">Zinc-finger</keyword>
<keyword evidence="16" id="KW-1185">Reference proteome</keyword>
<feature type="region of interest" description="Disordered" evidence="13">
    <location>
        <begin position="127"/>
        <end position="151"/>
    </location>
</feature>
<feature type="region of interest" description="Disordered" evidence="13">
    <location>
        <begin position="1"/>
        <end position="39"/>
    </location>
</feature>
<dbReference type="VEuPathDB" id="FungiDB:MGYG_00788"/>
<evidence type="ECO:0000256" key="4">
    <source>
        <dbReference type="ARBA" id="ARBA00022771"/>
    </source>
</evidence>
<dbReference type="GO" id="GO:0043175">
    <property type="term" value="F:RNA polymerase core enzyme binding"/>
    <property type="evidence" value="ECO:0007669"/>
    <property type="project" value="UniProtKB-UniRule"/>
</dbReference>
<evidence type="ECO:0000256" key="1">
    <source>
        <dbReference type="ARBA" id="ARBA00004123"/>
    </source>
</evidence>
<feature type="domain" description="RTR1-type" evidence="14">
    <location>
        <begin position="93"/>
        <end position="188"/>
    </location>
</feature>
<dbReference type="Gene3D" id="1.25.40.820">
    <property type="match status" value="1"/>
</dbReference>
<feature type="region of interest" description="Disordered" evidence="13">
    <location>
        <begin position="254"/>
        <end position="342"/>
    </location>
</feature>
<comment type="similarity">
    <text evidence="2 11 12">Belongs to the RPAP2 family.</text>
</comment>
<dbReference type="EMBL" id="DS989822">
    <property type="protein sequence ID" value="EFQ97747.1"/>
    <property type="molecule type" value="Genomic_DNA"/>
</dbReference>
<comment type="catalytic activity">
    <reaction evidence="10 12">
        <text>O-phospho-L-threonyl-[protein] + H2O = L-threonyl-[protein] + phosphate</text>
        <dbReference type="Rhea" id="RHEA:47004"/>
        <dbReference type="Rhea" id="RHEA-COMP:11060"/>
        <dbReference type="Rhea" id="RHEA-COMP:11605"/>
        <dbReference type="ChEBI" id="CHEBI:15377"/>
        <dbReference type="ChEBI" id="CHEBI:30013"/>
        <dbReference type="ChEBI" id="CHEBI:43474"/>
        <dbReference type="ChEBI" id="CHEBI:61977"/>
        <dbReference type="EC" id="3.1.3.16"/>
    </reaction>
</comment>
<dbReference type="InParanoid" id="E5R1P9"/>